<sequence>MKTTSYKAVLILEDNTRYYGWSLTEQNTAIGEVVFNTGMTGYQEVITDPSYTGQIITFTYPELGNTGFNNLDNESSKPSISGIIAKNFCVDGNNWRAEQTLYQYITENSIVHIYGIDTRSLTKHLRQFGSMNGCISNNINGLDSDVLALHAYTPMQGKDIVQQVSTKRPYTVSGMAPYFPFYCSSFSSKVNQQNIHKTKRQISIVIIDLGLKYNILRNLHSQEDSITMNVVPATSDIEDILSFQPDGIVLSNGPGDPKAVNYVINNIQILISSQIPIFGICMGHQLLGIALGLQTFKMQFGHRGLNHPVGRHEKVNITSQNHGFAVLSNRSKDPDLITNEFNYNDNTVASITHRTLPVFGVQYHPEASPGPHDTANLFQHFIKIIQLYKTYPELRTTTSNTKHGQ</sequence>
<keyword evidence="4 12" id="KW-0436">Ligase</keyword>
<keyword evidence="14" id="KW-0934">Plastid</keyword>
<dbReference type="UniPathway" id="UPA00070">
    <property type="reaction ID" value="UER00115"/>
</dbReference>
<keyword evidence="7 12" id="KW-0315">Glutamine amidotransferase</keyword>
<evidence type="ECO:0000256" key="2">
    <source>
        <dbReference type="ARBA" id="ARBA00005077"/>
    </source>
</evidence>
<keyword evidence="6 12" id="KW-0067">ATP-binding</keyword>
<dbReference type="FunFam" id="3.50.30.20:FF:000001">
    <property type="entry name" value="Carbamoyl-phosphate synthase small chain"/>
    <property type="match status" value="1"/>
</dbReference>
<feature type="binding site" evidence="12">
    <location>
        <position position="253"/>
    </location>
    <ligand>
        <name>L-glutamine</name>
        <dbReference type="ChEBI" id="CHEBI:58359"/>
    </ligand>
</feature>
<feature type="active site" evidence="12">
    <location>
        <position position="366"/>
    </location>
</feature>
<dbReference type="GO" id="GO:0006207">
    <property type="term" value="P:'de novo' pyrimidine nucleobase biosynthetic process"/>
    <property type="evidence" value="ECO:0007669"/>
    <property type="project" value="InterPro"/>
</dbReference>
<dbReference type="UniPathway" id="UPA00068">
    <property type="reaction ID" value="UER00171"/>
</dbReference>
<comment type="subcellular location">
    <subcellularLocation>
        <location evidence="12">Plastid</location>
        <location evidence="12">Chloroplast</location>
    </subcellularLocation>
</comment>
<evidence type="ECO:0000256" key="11">
    <source>
        <dbReference type="ARBA" id="ARBA00049285"/>
    </source>
</evidence>
<dbReference type="InterPro" id="IPR002474">
    <property type="entry name" value="CarbamoylP_synth_ssu_N"/>
</dbReference>
<comment type="catalytic activity">
    <reaction evidence="10 12">
        <text>hydrogencarbonate + L-glutamine + 2 ATP + H2O = carbamoyl phosphate + L-glutamate + 2 ADP + phosphate + 2 H(+)</text>
        <dbReference type="Rhea" id="RHEA:18633"/>
        <dbReference type="ChEBI" id="CHEBI:15377"/>
        <dbReference type="ChEBI" id="CHEBI:15378"/>
        <dbReference type="ChEBI" id="CHEBI:17544"/>
        <dbReference type="ChEBI" id="CHEBI:29985"/>
        <dbReference type="ChEBI" id="CHEBI:30616"/>
        <dbReference type="ChEBI" id="CHEBI:43474"/>
        <dbReference type="ChEBI" id="CHEBI:58228"/>
        <dbReference type="ChEBI" id="CHEBI:58359"/>
        <dbReference type="ChEBI" id="CHEBI:456216"/>
        <dbReference type="EC" id="6.3.5.5"/>
    </reaction>
</comment>
<organism evidence="14">
    <name type="scientific">Yamadaella caenomyce</name>
    <dbReference type="NCBI Taxonomy" id="259029"/>
    <lineage>
        <taxon>Eukaryota</taxon>
        <taxon>Rhodophyta</taxon>
        <taxon>Florideophyceae</taxon>
        <taxon>Nemaliophycidae</taxon>
        <taxon>Nemaliales</taxon>
        <taxon>Liagoraceae</taxon>
        <taxon>Yamadaella</taxon>
    </lineage>
</organism>
<evidence type="ECO:0000256" key="8">
    <source>
        <dbReference type="ARBA" id="ARBA00022975"/>
    </source>
</evidence>
<dbReference type="GO" id="GO:0004088">
    <property type="term" value="F:carbamoyl-phosphate synthase (glutamine-hydrolyzing) activity"/>
    <property type="evidence" value="ECO:0007669"/>
    <property type="project" value="UniProtKB-UniRule"/>
</dbReference>
<comment type="subunit">
    <text evidence="12">Composed of two chains; the small (or glutamine) chain promotes the hydrolysis of glutamine to ammonia, which is used by the large (or ammonia) chain to synthesize carbamoyl phosphate. Tetramer of heterodimers (alpha,beta)4.</text>
</comment>
<dbReference type="GeneID" id="29998150"/>
<dbReference type="AlphaFoldDB" id="A0A1G4NYI3"/>
<dbReference type="PANTHER" id="PTHR43418:SF7">
    <property type="entry name" value="CARBAMOYL-PHOSPHATE SYNTHASE SMALL CHAIN"/>
    <property type="match status" value="1"/>
</dbReference>
<comment type="subunit">
    <text evidence="9">Heterodimer composed of 2 chains; the small (or glutamine) chain promotes the hydrolysis of glutamine to ammonia, which is used by the large (or ammonia) chain to synthesize carbamoyl phosphate.</text>
</comment>
<feature type="binding site" evidence="12">
    <location>
        <position position="285"/>
    </location>
    <ligand>
        <name>L-glutamine</name>
        <dbReference type="ChEBI" id="CHEBI:58359"/>
    </ligand>
</feature>
<protein>
    <recommendedName>
        <fullName evidence="12">Carbamoyl phosphate synthase small chain</fullName>
        <ecNumber evidence="12">6.3.5.5</ecNumber>
    </recommendedName>
    <alternativeName>
        <fullName evidence="12">Carbamoyl phosphate synthetase glutamine chain</fullName>
    </alternativeName>
</protein>
<evidence type="ECO:0000259" key="13">
    <source>
        <dbReference type="SMART" id="SM01097"/>
    </source>
</evidence>
<feature type="binding site" evidence="12">
    <location>
        <position position="282"/>
    </location>
    <ligand>
        <name>L-glutamine</name>
        <dbReference type="ChEBI" id="CHEBI:58359"/>
    </ligand>
</feature>
<dbReference type="GO" id="GO:0005524">
    <property type="term" value="F:ATP binding"/>
    <property type="evidence" value="ECO:0007669"/>
    <property type="project" value="UniProtKB-UniRule"/>
</dbReference>
<dbReference type="Gene3D" id="3.50.30.20">
    <property type="entry name" value="Carbamoyl-phosphate synthase small subunit, N-terminal domain"/>
    <property type="match status" value="1"/>
</dbReference>
<dbReference type="InterPro" id="IPR036480">
    <property type="entry name" value="CarbP_synth_ssu_N_sf"/>
</dbReference>
<geneLocation type="chloroplast" evidence="14"/>
<dbReference type="SUPFAM" id="SSF52317">
    <property type="entry name" value="Class I glutamine amidotransferase-like"/>
    <property type="match status" value="1"/>
</dbReference>
<dbReference type="InterPro" id="IPR050472">
    <property type="entry name" value="Anth_synth/Amidotransfase"/>
</dbReference>
<feature type="active site" evidence="12">
    <location>
        <position position="364"/>
    </location>
</feature>
<evidence type="ECO:0000256" key="6">
    <source>
        <dbReference type="ARBA" id="ARBA00022840"/>
    </source>
</evidence>
<feature type="binding site" evidence="12">
    <location>
        <position position="50"/>
    </location>
    <ligand>
        <name>L-glutamine</name>
        <dbReference type="ChEBI" id="CHEBI:58359"/>
    </ligand>
</feature>
<dbReference type="GO" id="GO:0009507">
    <property type="term" value="C:chloroplast"/>
    <property type="evidence" value="ECO:0007669"/>
    <property type="project" value="UniProtKB-SubCell"/>
</dbReference>
<feature type="domain" description="Carbamoyl-phosphate synthase small subunit N-terminal" evidence="13">
    <location>
        <begin position="6"/>
        <end position="136"/>
    </location>
</feature>
<comment type="pathway">
    <text evidence="2 12">Amino-acid biosynthesis; L-arginine biosynthesis; carbamoyl phosphate from bicarbonate: step 1/1.</text>
</comment>
<feature type="binding site" evidence="12">
    <location>
        <position position="324"/>
    </location>
    <ligand>
        <name>L-glutamine</name>
        <dbReference type="ChEBI" id="CHEBI:58359"/>
    </ligand>
</feature>
<dbReference type="NCBIfam" id="NF009475">
    <property type="entry name" value="PRK12838.1"/>
    <property type="match status" value="1"/>
</dbReference>
<dbReference type="GO" id="GO:0006526">
    <property type="term" value="P:L-arginine biosynthetic process"/>
    <property type="evidence" value="ECO:0007669"/>
    <property type="project" value="UniProtKB-UniRule"/>
</dbReference>
<evidence type="ECO:0000256" key="4">
    <source>
        <dbReference type="ARBA" id="ARBA00022598"/>
    </source>
</evidence>
<comment type="similarity">
    <text evidence="3 12">Belongs to the CarA family.</text>
</comment>
<evidence type="ECO:0000256" key="10">
    <source>
        <dbReference type="ARBA" id="ARBA00048816"/>
    </source>
</evidence>
<feature type="active site" description="Nucleophile" evidence="12">
    <location>
        <position position="281"/>
    </location>
</feature>
<comment type="pathway">
    <text evidence="1 12">Pyrimidine metabolism; UMP biosynthesis via de novo pathway; (S)-dihydroorotate from bicarbonate: step 1/3.</text>
</comment>
<dbReference type="CDD" id="cd01744">
    <property type="entry name" value="GATase1_CPSase"/>
    <property type="match status" value="1"/>
</dbReference>
<dbReference type="PANTHER" id="PTHR43418">
    <property type="entry name" value="MULTIFUNCTIONAL TRYPTOPHAN BIOSYNTHESIS PROTEIN-RELATED"/>
    <property type="match status" value="1"/>
</dbReference>
<feature type="region of interest" description="CPSase" evidence="12">
    <location>
        <begin position="1"/>
        <end position="199"/>
    </location>
</feature>
<dbReference type="InterPro" id="IPR029062">
    <property type="entry name" value="Class_I_gatase-like"/>
</dbReference>
<keyword evidence="12" id="KW-0055">Arginine biosynthesis</keyword>
<dbReference type="InterPro" id="IPR017926">
    <property type="entry name" value="GATASE"/>
</dbReference>
<comment type="catalytic activity">
    <reaction evidence="11 12">
        <text>L-glutamine + H2O = L-glutamate + NH4(+)</text>
        <dbReference type="Rhea" id="RHEA:15889"/>
        <dbReference type="ChEBI" id="CHEBI:15377"/>
        <dbReference type="ChEBI" id="CHEBI:28938"/>
        <dbReference type="ChEBI" id="CHEBI:29985"/>
        <dbReference type="ChEBI" id="CHEBI:58359"/>
    </reaction>
</comment>
<dbReference type="SUPFAM" id="SSF52021">
    <property type="entry name" value="Carbamoyl phosphate synthetase, small subunit N-terminal domain"/>
    <property type="match status" value="1"/>
</dbReference>
<dbReference type="GO" id="GO:0006541">
    <property type="term" value="P:glutamine metabolic process"/>
    <property type="evidence" value="ECO:0007669"/>
    <property type="project" value="InterPro"/>
</dbReference>
<accession>A0A1G4NYI3</accession>
<dbReference type="HAMAP" id="MF_01209">
    <property type="entry name" value="CPSase_S_chain"/>
    <property type="match status" value="1"/>
</dbReference>
<dbReference type="NCBIfam" id="TIGR01368">
    <property type="entry name" value="CPSaseIIsmall"/>
    <property type="match status" value="1"/>
</dbReference>
<reference evidence="14" key="1">
    <citation type="submission" date="2016-10" db="EMBL/GenBank/DDBJ databases">
        <title>Chloroplast genomes as a tool to resolve red algal phylogenies: a case study in the Nemaliales.</title>
        <authorList>
            <person name="Costa J.F."/>
            <person name="Lin S.M."/>
            <person name="Macaya E.C."/>
            <person name="Fernandez-Garcia C."/>
            <person name="Verbruggen H."/>
        </authorList>
    </citation>
    <scope>NUCLEOTIDE SEQUENCE</scope>
    <source>
        <strain evidence="14">J.0255</strain>
    </source>
</reference>
<dbReference type="SMART" id="SM01097">
    <property type="entry name" value="CPSase_sm_chain"/>
    <property type="match status" value="1"/>
</dbReference>
<dbReference type="InterPro" id="IPR006274">
    <property type="entry name" value="CarbamoylP_synth_ssu"/>
</dbReference>
<feature type="binding site" evidence="12">
    <location>
        <position position="321"/>
    </location>
    <ligand>
        <name>L-glutamine</name>
        <dbReference type="ChEBI" id="CHEBI:58359"/>
    </ligand>
</feature>
<dbReference type="InterPro" id="IPR035686">
    <property type="entry name" value="CPSase_GATase1"/>
</dbReference>
<dbReference type="Pfam" id="PF00988">
    <property type="entry name" value="CPSase_sm_chain"/>
    <property type="match status" value="1"/>
</dbReference>
<feature type="binding site" evidence="12">
    <location>
        <position position="323"/>
    </location>
    <ligand>
        <name>L-glutamine</name>
        <dbReference type="ChEBI" id="CHEBI:58359"/>
    </ligand>
</feature>
<reference evidence="14" key="2">
    <citation type="submission" date="2016-10" db="EMBL/GenBank/DDBJ databases">
        <authorList>
            <person name="de Groot N.N."/>
        </authorList>
    </citation>
    <scope>NUCLEOTIDE SEQUENCE</scope>
    <source>
        <strain evidence="14">J.0255</strain>
    </source>
</reference>
<keyword evidence="14" id="KW-0150">Chloroplast</keyword>
<comment type="function">
    <text evidence="12">Small subunit of the glutamine-dependent carbamoyl phosphate synthetase (CPSase). CPSase catalyzes the formation of carbamoyl phosphate from the ammonia moiety of glutamine, carbonate, and phosphate donated by ATP, constituting the first step of 2 biosynthetic pathways, one leading to arginine and/or urea and the other to pyrimidine nucleotides. The small subunit (glutamine amidotransferase) binds and cleaves glutamine to supply the large subunit with the substrate ammonia.</text>
</comment>
<evidence type="ECO:0000256" key="12">
    <source>
        <dbReference type="HAMAP-Rule" id="MF_01209"/>
    </source>
</evidence>
<dbReference type="GO" id="GO:0044205">
    <property type="term" value="P:'de novo' UMP biosynthetic process"/>
    <property type="evidence" value="ECO:0007669"/>
    <property type="project" value="UniProtKB-UniRule"/>
</dbReference>
<dbReference type="Gene3D" id="3.40.50.880">
    <property type="match status" value="1"/>
</dbReference>
<dbReference type="PRINTS" id="PR00096">
    <property type="entry name" value="GATASE"/>
</dbReference>
<dbReference type="EMBL" id="LT622875">
    <property type="protein sequence ID" value="SCW23718.1"/>
    <property type="molecule type" value="Genomic_DNA"/>
</dbReference>
<dbReference type="RefSeq" id="YP_009315263.1">
    <property type="nucleotide sequence ID" value="NC_031666.1"/>
</dbReference>
<feature type="binding site" evidence="12">
    <location>
        <position position="255"/>
    </location>
    <ligand>
        <name>L-glutamine</name>
        <dbReference type="ChEBI" id="CHEBI:58359"/>
    </ligand>
</feature>
<evidence type="ECO:0000256" key="3">
    <source>
        <dbReference type="ARBA" id="ARBA00007800"/>
    </source>
</evidence>
<dbReference type="Pfam" id="PF00117">
    <property type="entry name" value="GATase"/>
    <property type="match status" value="1"/>
</dbReference>
<keyword evidence="12" id="KW-0028">Amino-acid biosynthesis</keyword>
<evidence type="ECO:0000256" key="1">
    <source>
        <dbReference type="ARBA" id="ARBA00004812"/>
    </source>
</evidence>
<gene>
    <name evidence="12 14" type="primary">carA</name>
    <name evidence="14" type="ORF">J0255_26</name>
</gene>
<evidence type="ECO:0000256" key="9">
    <source>
        <dbReference type="ARBA" id="ARBA00044031"/>
    </source>
</evidence>
<keyword evidence="8 12" id="KW-0665">Pyrimidine biosynthesis</keyword>
<keyword evidence="5 12" id="KW-0547">Nucleotide-binding</keyword>
<dbReference type="PROSITE" id="PS51273">
    <property type="entry name" value="GATASE_TYPE_1"/>
    <property type="match status" value="1"/>
</dbReference>
<evidence type="ECO:0000313" key="14">
    <source>
        <dbReference type="EMBL" id="SCW23718.1"/>
    </source>
</evidence>
<dbReference type="PRINTS" id="PR00099">
    <property type="entry name" value="CPSGATASE"/>
</dbReference>
<evidence type="ECO:0000256" key="5">
    <source>
        <dbReference type="ARBA" id="ARBA00022741"/>
    </source>
</evidence>
<evidence type="ECO:0000256" key="7">
    <source>
        <dbReference type="ARBA" id="ARBA00022962"/>
    </source>
</evidence>
<dbReference type="EC" id="6.3.5.5" evidence="12"/>
<dbReference type="GO" id="GO:0004359">
    <property type="term" value="F:glutaminase activity"/>
    <property type="evidence" value="ECO:0007669"/>
    <property type="project" value="RHEA"/>
</dbReference>
<proteinExistence type="inferred from homology"/>
<name>A0A1G4NYI3_9FLOR</name>